<comment type="caution">
    <text evidence="1">The sequence shown here is derived from an EMBL/GenBank/DDBJ whole genome shotgun (WGS) entry which is preliminary data.</text>
</comment>
<dbReference type="AlphaFoldDB" id="A0A327Z7U5"/>
<dbReference type="PROSITE" id="PS51257">
    <property type="entry name" value="PROKAR_LIPOPROTEIN"/>
    <property type="match status" value="1"/>
</dbReference>
<accession>A0A327Z7U5</accession>
<proteinExistence type="predicted"/>
<name>A0A327Z7U5_9ACTN</name>
<dbReference type="EMBL" id="QLMJ01000011">
    <property type="protein sequence ID" value="RAK34495.1"/>
    <property type="molecule type" value="Genomic_DNA"/>
</dbReference>
<keyword evidence="2" id="KW-1185">Reference proteome</keyword>
<dbReference type="Proteomes" id="UP000249341">
    <property type="component" value="Unassembled WGS sequence"/>
</dbReference>
<gene>
    <name evidence="1" type="ORF">B0I29_11194</name>
</gene>
<protein>
    <submittedName>
        <fullName evidence="1">Uncharacterized protein</fullName>
    </submittedName>
</protein>
<evidence type="ECO:0000313" key="1">
    <source>
        <dbReference type="EMBL" id="RAK34495.1"/>
    </source>
</evidence>
<sequence length="148" mass="15007">MRPILMLLGRCTLLVVGRSALLFGAYALLMVGGCSTDALTGLGGLLSEGSTTATSSHSDSRFDGGSVLLVEARYPGTVSEVLANVGDRLSNAGYDLRCPGSNDASVPDGQTGTGEPRQTCALDGNGAQGTVWLGTAADRTVRLSALAS</sequence>
<evidence type="ECO:0000313" key="2">
    <source>
        <dbReference type="Proteomes" id="UP000249341"/>
    </source>
</evidence>
<organism evidence="1 2">
    <name type="scientific">Actinoplanes lutulentus</name>
    <dbReference type="NCBI Taxonomy" id="1287878"/>
    <lineage>
        <taxon>Bacteria</taxon>
        <taxon>Bacillati</taxon>
        <taxon>Actinomycetota</taxon>
        <taxon>Actinomycetes</taxon>
        <taxon>Micromonosporales</taxon>
        <taxon>Micromonosporaceae</taxon>
        <taxon>Actinoplanes</taxon>
    </lineage>
</organism>
<reference evidence="1 2" key="1">
    <citation type="submission" date="2018-06" db="EMBL/GenBank/DDBJ databases">
        <title>Genomic Encyclopedia of Type Strains, Phase III (KMG-III): the genomes of soil and plant-associated and newly described type strains.</title>
        <authorList>
            <person name="Whitman W."/>
        </authorList>
    </citation>
    <scope>NUCLEOTIDE SEQUENCE [LARGE SCALE GENOMIC DNA]</scope>
    <source>
        <strain evidence="1 2">CGMCC 4.7090</strain>
    </source>
</reference>
<dbReference type="RefSeq" id="WP_146616867.1">
    <property type="nucleotide sequence ID" value="NZ_JACHWI010000011.1"/>
</dbReference>